<evidence type="ECO:0000313" key="1">
    <source>
        <dbReference type="EMBL" id="CAA9329761.1"/>
    </source>
</evidence>
<name>A0A6J4LET4_9SPHI</name>
<accession>A0A6J4LET4</accession>
<feature type="non-terminal residue" evidence="1">
    <location>
        <position position="1"/>
    </location>
</feature>
<reference evidence="1" key="1">
    <citation type="submission" date="2020-02" db="EMBL/GenBank/DDBJ databases">
        <authorList>
            <person name="Meier V. D."/>
        </authorList>
    </citation>
    <scope>NUCLEOTIDE SEQUENCE</scope>
    <source>
        <strain evidence="1">AVDCRST_MAG56</strain>
    </source>
</reference>
<sequence>WITTPTSTCFWQWLPFLSTTTPASATRSGNATSTTMRI</sequence>
<gene>
    <name evidence="1" type="ORF">AVDCRST_MAG56-7356</name>
</gene>
<organism evidence="1">
    <name type="scientific">uncultured Cytophagales bacterium</name>
    <dbReference type="NCBI Taxonomy" id="158755"/>
    <lineage>
        <taxon>Bacteria</taxon>
        <taxon>Pseudomonadati</taxon>
        <taxon>Bacteroidota</taxon>
        <taxon>Sphingobacteriia</taxon>
        <taxon>Sphingobacteriales</taxon>
        <taxon>environmental samples</taxon>
    </lineage>
</organism>
<feature type="non-terminal residue" evidence="1">
    <location>
        <position position="38"/>
    </location>
</feature>
<proteinExistence type="predicted"/>
<dbReference type="EMBL" id="CADCTQ010000616">
    <property type="protein sequence ID" value="CAA9329761.1"/>
    <property type="molecule type" value="Genomic_DNA"/>
</dbReference>
<protein>
    <submittedName>
        <fullName evidence="1">Uncharacterized protein</fullName>
    </submittedName>
</protein>
<dbReference type="AlphaFoldDB" id="A0A6J4LET4"/>